<comment type="similarity">
    <text evidence="2">Belongs to the rad21 family.</text>
</comment>
<dbReference type="GO" id="GO:0008278">
    <property type="term" value="C:cohesin complex"/>
    <property type="evidence" value="ECO:0007669"/>
    <property type="project" value="InterPro"/>
</dbReference>
<dbReference type="PANTHER" id="PTHR12585">
    <property type="entry name" value="SCC1 / RAD21 FAMILY MEMBER"/>
    <property type="match status" value="1"/>
</dbReference>
<dbReference type="EMBL" id="JASBNA010000002">
    <property type="protein sequence ID" value="KAK7694681.1"/>
    <property type="molecule type" value="Genomic_DNA"/>
</dbReference>
<dbReference type="Pfam" id="PF04825">
    <property type="entry name" value="Rad21_Rec8_N"/>
    <property type="match status" value="1"/>
</dbReference>
<comment type="subcellular location">
    <subcellularLocation>
        <location evidence="1">Nucleus</location>
    </subcellularLocation>
</comment>
<accession>A0AAW0GY10</accession>
<dbReference type="Pfam" id="PF04824">
    <property type="entry name" value="Rad21_Rec8"/>
    <property type="match status" value="1"/>
</dbReference>
<dbReference type="GO" id="GO:0003682">
    <property type="term" value="F:chromatin binding"/>
    <property type="evidence" value="ECO:0007669"/>
    <property type="project" value="TreeGrafter"/>
</dbReference>
<feature type="domain" description="Rad21/Rec8-like protein N-terminal" evidence="6">
    <location>
        <begin position="1"/>
        <end position="99"/>
    </location>
</feature>
<dbReference type="Proteomes" id="UP001385951">
    <property type="component" value="Unassembled WGS sequence"/>
</dbReference>
<evidence type="ECO:0000256" key="4">
    <source>
        <dbReference type="SAM" id="MobiDB-lite"/>
    </source>
</evidence>
<protein>
    <submittedName>
        <fullName evidence="7">Uncharacterized protein</fullName>
    </submittedName>
</protein>
<gene>
    <name evidence="7" type="ORF">QCA50_001869</name>
</gene>
<dbReference type="InterPro" id="IPR023093">
    <property type="entry name" value="ScpA-like_C"/>
</dbReference>
<evidence type="ECO:0000256" key="2">
    <source>
        <dbReference type="ARBA" id="ARBA00009870"/>
    </source>
</evidence>
<dbReference type="AlphaFoldDB" id="A0AAW0GY10"/>
<evidence type="ECO:0000313" key="7">
    <source>
        <dbReference type="EMBL" id="KAK7694681.1"/>
    </source>
</evidence>
<organism evidence="7 8">
    <name type="scientific">Cerrena zonata</name>
    <dbReference type="NCBI Taxonomy" id="2478898"/>
    <lineage>
        <taxon>Eukaryota</taxon>
        <taxon>Fungi</taxon>
        <taxon>Dikarya</taxon>
        <taxon>Basidiomycota</taxon>
        <taxon>Agaricomycotina</taxon>
        <taxon>Agaricomycetes</taxon>
        <taxon>Polyporales</taxon>
        <taxon>Cerrenaceae</taxon>
        <taxon>Cerrena</taxon>
    </lineage>
</organism>
<keyword evidence="8" id="KW-1185">Reference proteome</keyword>
<sequence length="676" mass="73554">MFFTPDLLARRDSGFGLLWLAATLGSKSSFRKLPRRSVATADIPELCILIAEPPEPLALRLSSNLMMGVARVYKVKQEILFTDVTTCFNTLKKAVQDLHASSNVAAQLQMGQPSVRADAITVTMDPGAAFTIDFDNLFSAWDEARVDPDEESQSQKAKEAPVSAVGNARGDTHTLKENHDLILSASFDNSFKNEGFGGIAPSSSQFGGFGFDDDFLGGLDNVGVGDIGDELAQELGEGWGGAIPDVGHLDGDLNVAQEPVPDFEFDAGIHDQEAQPPASPIRRDFIGQTNEMGEADDGFVRGDGSVIVPLSPINGGLEGQGEKPLKKTKRVRLLLDARTELTNEELQSPHSLFGRTSFIKKRNCSKKAEKESEKVLEELILGVPRGLHAQVLVDFWIDNFKMQVEARSGKLHMELEGEPPRKRRRIDEETDTALQEDGRARDMMDIDNQFVMDNGPDFDMADIQGGDFGIDSRMRSSEEPGQARRESRPPSALGGSHFGIEPFTQISASQRSAVFPWDNAGASSSVGGAFDNFLGSDRLSLLNRGRGNSLSSRGRESPLHLGLAEEFGAKDNHFDSDGFEFAVPGEGEKALNDDSQKTDVAVAALERNSLNFLEYAKMQLNSRPDMTLSFDDVVPKTTSTPHVAAAAFYHCLVLATRNLISVTQDEIFGSVNIAVK</sequence>
<dbReference type="GO" id="GO:0007062">
    <property type="term" value="P:sister chromatid cohesion"/>
    <property type="evidence" value="ECO:0007669"/>
    <property type="project" value="InterPro"/>
</dbReference>
<dbReference type="InterPro" id="IPR006910">
    <property type="entry name" value="Rad21_Rec8_N"/>
</dbReference>
<dbReference type="GO" id="GO:1990414">
    <property type="term" value="P:replication-born double-strand break repair via sister chromatid exchange"/>
    <property type="evidence" value="ECO:0007669"/>
    <property type="project" value="TreeGrafter"/>
</dbReference>
<evidence type="ECO:0000313" key="8">
    <source>
        <dbReference type="Proteomes" id="UP001385951"/>
    </source>
</evidence>
<dbReference type="GO" id="GO:0005634">
    <property type="term" value="C:nucleus"/>
    <property type="evidence" value="ECO:0007669"/>
    <property type="project" value="UniProtKB-SubCell"/>
</dbReference>
<evidence type="ECO:0000259" key="6">
    <source>
        <dbReference type="Pfam" id="PF04825"/>
    </source>
</evidence>
<feature type="compositionally biased region" description="Basic and acidic residues" evidence="4">
    <location>
        <begin position="470"/>
        <end position="488"/>
    </location>
</feature>
<evidence type="ECO:0000256" key="3">
    <source>
        <dbReference type="ARBA" id="ARBA00023242"/>
    </source>
</evidence>
<dbReference type="SUPFAM" id="SSF46785">
    <property type="entry name" value="Winged helix' DNA-binding domain"/>
    <property type="match status" value="1"/>
</dbReference>
<dbReference type="InterPro" id="IPR006909">
    <property type="entry name" value="Rad21/Rec8_C_eu"/>
</dbReference>
<dbReference type="InterPro" id="IPR039781">
    <property type="entry name" value="Rad21/Rec8-like"/>
</dbReference>
<dbReference type="Gene3D" id="1.10.10.580">
    <property type="entry name" value="Structural maintenance of chromosome 1. Chain E"/>
    <property type="match status" value="1"/>
</dbReference>
<feature type="compositionally biased region" description="Basic and acidic residues" evidence="4">
    <location>
        <begin position="411"/>
        <end position="420"/>
    </location>
</feature>
<evidence type="ECO:0000256" key="1">
    <source>
        <dbReference type="ARBA" id="ARBA00004123"/>
    </source>
</evidence>
<evidence type="ECO:0000259" key="5">
    <source>
        <dbReference type="Pfam" id="PF04824"/>
    </source>
</evidence>
<dbReference type="PANTHER" id="PTHR12585:SF69">
    <property type="entry name" value="FI11703P"/>
    <property type="match status" value="1"/>
</dbReference>
<feature type="region of interest" description="Disordered" evidence="4">
    <location>
        <begin position="145"/>
        <end position="171"/>
    </location>
</feature>
<dbReference type="InterPro" id="IPR036390">
    <property type="entry name" value="WH_DNA-bd_sf"/>
</dbReference>
<comment type="caution">
    <text evidence="7">The sequence shown here is derived from an EMBL/GenBank/DDBJ whole genome shotgun (WGS) entry which is preliminary data.</text>
</comment>
<proteinExistence type="inferred from homology"/>
<name>A0AAW0GY10_9APHY</name>
<feature type="region of interest" description="Disordered" evidence="4">
    <location>
        <begin position="411"/>
        <end position="499"/>
    </location>
</feature>
<feature type="domain" description="Rad21/Rec8-like protein C-terminal eukaryotic" evidence="5">
    <location>
        <begin position="642"/>
        <end position="675"/>
    </location>
</feature>
<reference evidence="7 8" key="1">
    <citation type="submission" date="2022-09" db="EMBL/GenBank/DDBJ databases">
        <authorList>
            <person name="Palmer J.M."/>
        </authorList>
    </citation>
    <scope>NUCLEOTIDE SEQUENCE [LARGE SCALE GENOMIC DNA]</scope>
    <source>
        <strain evidence="7 8">DSM 7382</strain>
    </source>
</reference>
<keyword evidence="3" id="KW-0539">Nucleus</keyword>